<dbReference type="EMBL" id="SMFV01000002">
    <property type="protein sequence ID" value="TCK05280.1"/>
    <property type="molecule type" value="Genomic_DNA"/>
</dbReference>
<organism evidence="2 3">
    <name type="scientific">Phorcysia thermohydrogeniphila</name>
    <dbReference type="NCBI Taxonomy" id="936138"/>
    <lineage>
        <taxon>Bacteria</taxon>
        <taxon>Pseudomonadati</taxon>
        <taxon>Aquificota</taxon>
        <taxon>Aquificia</taxon>
        <taxon>Desulfurobacteriales</taxon>
        <taxon>Desulfurobacteriaceae</taxon>
        <taxon>Phorcysia</taxon>
    </lineage>
</organism>
<dbReference type="OrthoDB" id="8704at2"/>
<name>A0A4R1GEP1_9BACT</name>
<dbReference type="InterPro" id="IPR050767">
    <property type="entry name" value="Sel1_AlgK"/>
</dbReference>
<keyword evidence="1" id="KW-0802">TPR repeat</keyword>
<feature type="repeat" description="TPR" evidence="1">
    <location>
        <begin position="152"/>
        <end position="185"/>
    </location>
</feature>
<dbReference type="Pfam" id="PF13181">
    <property type="entry name" value="TPR_8"/>
    <property type="match status" value="1"/>
</dbReference>
<protein>
    <submittedName>
        <fullName evidence="2">TPR repeat protein</fullName>
    </submittedName>
</protein>
<comment type="caution">
    <text evidence="2">The sequence shown here is derived from an EMBL/GenBank/DDBJ whole genome shotgun (WGS) entry which is preliminary data.</text>
</comment>
<dbReference type="Pfam" id="PF13432">
    <property type="entry name" value="TPR_16"/>
    <property type="match status" value="1"/>
</dbReference>
<dbReference type="PANTHER" id="PTHR11102">
    <property type="entry name" value="SEL-1-LIKE PROTEIN"/>
    <property type="match status" value="1"/>
</dbReference>
<dbReference type="InterPro" id="IPR019734">
    <property type="entry name" value="TPR_rpt"/>
</dbReference>
<dbReference type="Proteomes" id="UP000295777">
    <property type="component" value="Unassembled WGS sequence"/>
</dbReference>
<gene>
    <name evidence="2" type="ORF">CLV27_0707</name>
</gene>
<dbReference type="SMART" id="SM00028">
    <property type="entry name" value="TPR"/>
    <property type="match status" value="5"/>
</dbReference>
<evidence type="ECO:0000313" key="3">
    <source>
        <dbReference type="Proteomes" id="UP000295777"/>
    </source>
</evidence>
<dbReference type="InterPro" id="IPR011990">
    <property type="entry name" value="TPR-like_helical_dom_sf"/>
</dbReference>
<dbReference type="SUPFAM" id="SSF81901">
    <property type="entry name" value="HCP-like"/>
    <property type="match status" value="4"/>
</dbReference>
<dbReference type="RefSeq" id="WP_132525865.1">
    <property type="nucleotide sequence ID" value="NZ_SMFV01000002.1"/>
</dbReference>
<evidence type="ECO:0000256" key="1">
    <source>
        <dbReference type="PROSITE-ProRule" id="PRU00339"/>
    </source>
</evidence>
<evidence type="ECO:0000313" key="2">
    <source>
        <dbReference type="EMBL" id="TCK05280.1"/>
    </source>
</evidence>
<dbReference type="InterPro" id="IPR006597">
    <property type="entry name" value="Sel1-like"/>
</dbReference>
<proteinExistence type="predicted"/>
<dbReference type="SMART" id="SM00671">
    <property type="entry name" value="SEL1"/>
    <property type="match status" value="6"/>
</dbReference>
<dbReference type="PANTHER" id="PTHR11102:SF160">
    <property type="entry name" value="ERAD-ASSOCIATED E3 UBIQUITIN-PROTEIN LIGASE COMPONENT HRD3"/>
    <property type="match status" value="1"/>
</dbReference>
<feature type="repeat" description="TPR" evidence="1">
    <location>
        <begin position="518"/>
        <end position="551"/>
    </location>
</feature>
<dbReference type="PROSITE" id="PS51257">
    <property type="entry name" value="PROKAR_LIPOPROTEIN"/>
    <property type="match status" value="1"/>
</dbReference>
<dbReference type="Pfam" id="PF14559">
    <property type="entry name" value="TPR_19"/>
    <property type="match status" value="1"/>
</dbReference>
<reference evidence="2 3" key="1">
    <citation type="submission" date="2019-03" db="EMBL/GenBank/DDBJ databases">
        <title>Genomic Encyclopedia of Archaeal and Bacterial Type Strains, Phase II (KMG-II): from individual species to whole genera.</title>
        <authorList>
            <person name="Goeker M."/>
        </authorList>
    </citation>
    <scope>NUCLEOTIDE SEQUENCE [LARGE SCALE GENOMIC DNA]</scope>
    <source>
        <strain evidence="2 3">DSM 24425</strain>
    </source>
</reference>
<keyword evidence="3" id="KW-1185">Reference proteome</keyword>
<sequence>MKRVVLFLLALLMFVSCADLRRAELLYLQGKVEEASKELKELADRGFPRANFLLGKIALEEGDTEKAISYFKRAYELGYVPAAKEIATLYMSLGDEEEALVWLEIAAEKGDVSAEYLLYKYRLQIALREGDERGVRRVLKKLNYFARAKKFPKAYVLIGDYYYQHGKVEEAIKYYRRAYLNGFTKAGLKIASIYLSLGKKKVAMELYKELYAKGVKQAAYRLGKLYEKEAKSVELGYCPVADAKTAEDYLRLRKEIEKKKEAVLKEAIEWYRRAGDYLPARYRLLRLKWISSGNPCGDYQVMLRFAQNGVRDAYKDLVKLYAAGSCPAPEGVSKVLSSLERRFALEGGRQERAPQGVSEATKWVREAKRLLTAAPSKAKVYLEKACRAGSEDAEIELASLLKKKNPALAEAVFLYHASKGNPKAMFLLAQLYLEKGLKEKAFSWLEKAASLGYRPAIDYMLDQGEVQKALEFVKRLKDTDPCFYHLVMSKVYGEGLGVKPDFKKALEHLKLADQKNCPQAKLRLAQIYYSSGKYKKALKYVQKYLKYNKNDGLALALLAKIYLKFGNTEKAVDYLVKAIENGYSPQLLELQFLFNDLKDKKIRKMKLSNALLIFLADKLVDSNFNASVCYAYRAALNRATGAAIFILRLGTRVDTQEQAEFLKKVAENPKVCAKYLRALQSRLRRGNLTLSSLIEYLSSVGSSKKG</sequence>
<dbReference type="Gene3D" id="1.25.40.10">
    <property type="entry name" value="Tetratricopeptide repeat domain"/>
    <property type="match status" value="2"/>
</dbReference>
<dbReference type="Pfam" id="PF08238">
    <property type="entry name" value="Sel1"/>
    <property type="match status" value="5"/>
</dbReference>
<dbReference type="PROSITE" id="PS50005">
    <property type="entry name" value="TPR"/>
    <property type="match status" value="3"/>
</dbReference>
<dbReference type="AlphaFoldDB" id="A0A4R1GEP1"/>
<feature type="repeat" description="TPR" evidence="1">
    <location>
        <begin position="48"/>
        <end position="81"/>
    </location>
</feature>
<accession>A0A4R1GEP1</accession>